<dbReference type="InterPro" id="IPR001003">
    <property type="entry name" value="MHC_II_a_N"/>
</dbReference>
<keyword evidence="4" id="KW-0732">Signal</keyword>
<dbReference type="GeneTree" id="ENSGT00940000161847"/>
<evidence type="ECO:0000256" key="4">
    <source>
        <dbReference type="ARBA" id="ARBA00022729"/>
    </source>
</evidence>
<evidence type="ECO:0000256" key="2">
    <source>
        <dbReference type="ARBA" id="ARBA00007394"/>
    </source>
</evidence>
<dbReference type="Bgee" id="ENSNBRG00000012601">
    <property type="expression patterns" value="Expressed in mesonephros and 9 other cell types or tissues"/>
</dbReference>
<evidence type="ECO:0000256" key="7">
    <source>
        <dbReference type="ARBA" id="ARBA00023180"/>
    </source>
</evidence>
<evidence type="ECO:0000313" key="10">
    <source>
        <dbReference type="Ensembl" id="ENSNBRP00000017681.1"/>
    </source>
</evidence>
<evidence type="ECO:0000256" key="1">
    <source>
        <dbReference type="ARBA" id="ARBA00004479"/>
    </source>
</evidence>
<comment type="similarity">
    <text evidence="2">Belongs to the MHC class II family.</text>
</comment>
<reference evidence="10" key="2">
    <citation type="submission" date="2025-09" db="UniProtKB">
        <authorList>
            <consortium name="Ensembl"/>
        </authorList>
    </citation>
    <scope>IDENTIFICATION</scope>
</reference>
<organism evidence="10 11">
    <name type="scientific">Neolamprologus brichardi</name>
    <name type="common">Fairy cichlid</name>
    <name type="synonym">Lamprologus brichardi</name>
    <dbReference type="NCBI Taxonomy" id="32507"/>
    <lineage>
        <taxon>Eukaryota</taxon>
        <taxon>Metazoa</taxon>
        <taxon>Chordata</taxon>
        <taxon>Craniata</taxon>
        <taxon>Vertebrata</taxon>
        <taxon>Euteleostomi</taxon>
        <taxon>Actinopterygii</taxon>
        <taxon>Neopterygii</taxon>
        <taxon>Teleostei</taxon>
        <taxon>Neoteleostei</taxon>
        <taxon>Acanthomorphata</taxon>
        <taxon>Ovalentaria</taxon>
        <taxon>Cichlomorphae</taxon>
        <taxon>Cichliformes</taxon>
        <taxon>Cichlidae</taxon>
        <taxon>African cichlids</taxon>
        <taxon>Pseudocrenilabrinae</taxon>
        <taxon>Lamprologini</taxon>
        <taxon>Neolamprologus</taxon>
    </lineage>
</organism>
<dbReference type="SUPFAM" id="SSF54452">
    <property type="entry name" value="MHC antigen-recognition domain"/>
    <property type="match status" value="1"/>
</dbReference>
<dbReference type="SMART" id="SM00920">
    <property type="entry name" value="MHC_II_alpha"/>
    <property type="match status" value="1"/>
</dbReference>
<dbReference type="Gene3D" id="3.10.320.10">
    <property type="entry name" value="Class II Histocompatibility Antigen, M Beta Chain, Chain B, domain 1"/>
    <property type="match status" value="1"/>
</dbReference>
<dbReference type="InterPro" id="IPR036179">
    <property type="entry name" value="Ig-like_dom_sf"/>
</dbReference>
<evidence type="ECO:0000256" key="8">
    <source>
        <dbReference type="SAM" id="Phobius"/>
    </source>
</evidence>
<dbReference type="PANTHER" id="PTHR19944">
    <property type="entry name" value="MHC CLASS II-RELATED"/>
    <property type="match status" value="1"/>
</dbReference>
<dbReference type="SUPFAM" id="SSF48726">
    <property type="entry name" value="Immunoglobulin"/>
    <property type="match status" value="1"/>
</dbReference>
<proteinExistence type="inferred from homology"/>
<feature type="domain" description="Ig-like" evidence="9">
    <location>
        <begin position="113"/>
        <end position="202"/>
    </location>
</feature>
<keyword evidence="3 8" id="KW-0812">Transmembrane</keyword>
<keyword evidence="7" id="KW-0325">Glycoprotein</keyword>
<keyword evidence="8" id="KW-0472">Membrane</keyword>
<dbReference type="Gene3D" id="2.60.40.10">
    <property type="entry name" value="Immunoglobulins"/>
    <property type="match status" value="1"/>
</dbReference>
<dbReference type="AlphaFoldDB" id="A0A3Q4H7E3"/>
<comment type="subcellular location">
    <subcellularLocation>
        <location evidence="1">Membrane</location>
        <topology evidence="1">Single-pass type I membrane protein</topology>
    </subcellularLocation>
</comment>
<dbReference type="InterPro" id="IPR013783">
    <property type="entry name" value="Ig-like_fold"/>
</dbReference>
<evidence type="ECO:0000313" key="11">
    <source>
        <dbReference type="Proteomes" id="UP000261580"/>
    </source>
</evidence>
<dbReference type="InterPro" id="IPR011162">
    <property type="entry name" value="MHC_I/II-like_Ag-recog"/>
</dbReference>
<keyword evidence="5 8" id="KW-1133">Transmembrane helix</keyword>
<dbReference type="GO" id="GO:0019882">
    <property type="term" value="P:antigen processing and presentation"/>
    <property type="evidence" value="ECO:0007669"/>
    <property type="project" value="InterPro"/>
</dbReference>
<dbReference type="InterPro" id="IPR007110">
    <property type="entry name" value="Ig-like_dom"/>
</dbReference>
<dbReference type="InterPro" id="IPR003597">
    <property type="entry name" value="Ig_C1-set"/>
</dbReference>
<dbReference type="Ensembl" id="ENSNBRT00000018159.1">
    <property type="protein sequence ID" value="ENSNBRP00000017681.1"/>
    <property type="gene ID" value="ENSNBRG00000012601.1"/>
</dbReference>
<feature type="transmembrane region" description="Helical" evidence="8">
    <location>
        <begin position="217"/>
        <end position="242"/>
    </location>
</feature>
<evidence type="ECO:0000256" key="5">
    <source>
        <dbReference type="ARBA" id="ARBA00022989"/>
    </source>
</evidence>
<evidence type="ECO:0000256" key="3">
    <source>
        <dbReference type="ARBA" id="ARBA00022692"/>
    </source>
</evidence>
<evidence type="ECO:0000259" key="9">
    <source>
        <dbReference type="PROSITE" id="PS50835"/>
    </source>
</evidence>
<dbReference type="PANTHER" id="PTHR19944:SF86">
    <property type="entry name" value="HLA CLASS II HISTOCOMPATIBILITY ANTIGEN, DR ALPHA CHAIN"/>
    <property type="match status" value="1"/>
</dbReference>
<dbReference type="PROSITE" id="PS50835">
    <property type="entry name" value="IG_LIKE"/>
    <property type="match status" value="1"/>
</dbReference>
<sequence>MSEGNSVKFYLHSSKSKSHVLCLISSDCQHEDINIIGCSASDGEDMSGLDGEELAYADFTKQTYIYPQPPFIDPIRYGEGVYENALAGQQNCKQNLQTCNTAMKGFPLEHDAPSGVMIYTRDEVEFGVLNTLICHVTGFYPAPVNISWTKNGQKVTEESKINVPYPNKDWTFTQISRLDFTPQLGDVYSCAVEHVTLTKPVTKIYDVQASGQSDPGVGPSVFCGVGLTVGLFGVAAGTFFLIKGNECS</sequence>
<dbReference type="STRING" id="32507.ENSNBRP00000017681"/>
<accession>A0A3Q4H7E3</accession>
<dbReference type="SMART" id="SM00407">
    <property type="entry name" value="IGc1"/>
    <property type="match status" value="1"/>
</dbReference>
<dbReference type="Proteomes" id="UP000261580">
    <property type="component" value="Unassembled WGS sequence"/>
</dbReference>
<protein>
    <submittedName>
        <fullName evidence="10">Mamu class II histocompatibility antigen, DR alpha chain-like</fullName>
    </submittedName>
</protein>
<dbReference type="Pfam" id="PF00993">
    <property type="entry name" value="MHC_II_alpha"/>
    <property type="match status" value="1"/>
</dbReference>
<reference evidence="10" key="1">
    <citation type="submission" date="2025-08" db="UniProtKB">
        <authorList>
            <consortium name="Ensembl"/>
        </authorList>
    </citation>
    <scope>IDENTIFICATION</scope>
</reference>
<dbReference type="Pfam" id="PF07654">
    <property type="entry name" value="C1-set"/>
    <property type="match status" value="1"/>
</dbReference>
<keyword evidence="11" id="KW-1185">Reference proteome</keyword>
<evidence type="ECO:0000256" key="6">
    <source>
        <dbReference type="ARBA" id="ARBA00023157"/>
    </source>
</evidence>
<dbReference type="InterPro" id="IPR050160">
    <property type="entry name" value="MHC/Immunoglobulin"/>
</dbReference>
<keyword evidence="6" id="KW-1015">Disulfide bond</keyword>
<dbReference type="InterPro" id="IPR014745">
    <property type="entry name" value="MHC_II_a/b_N"/>
</dbReference>
<dbReference type="GO" id="GO:0042613">
    <property type="term" value="C:MHC class II protein complex"/>
    <property type="evidence" value="ECO:0007669"/>
    <property type="project" value="InterPro"/>
</dbReference>
<name>A0A3Q4H7E3_NEOBR</name>
<dbReference type="GO" id="GO:0006955">
    <property type="term" value="P:immune response"/>
    <property type="evidence" value="ECO:0007669"/>
    <property type="project" value="InterPro"/>
</dbReference>